<keyword evidence="3" id="KW-0067">ATP-binding</keyword>
<dbReference type="PANTHER" id="PTHR13779">
    <property type="entry name" value="WERNER HELICASE-INTERACTING PROTEIN 1 FAMILY MEMBER"/>
    <property type="match status" value="1"/>
</dbReference>
<feature type="coiled-coil region" evidence="4">
    <location>
        <begin position="139"/>
        <end position="166"/>
    </location>
</feature>
<dbReference type="InterPro" id="IPR032423">
    <property type="entry name" value="AAA_assoc_2"/>
</dbReference>
<proteinExistence type="inferred from homology"/>
<dbReference type="InterPro" id="IPR003959">
    <property type="entry name" value="ATPase_AAA_core"/>
</dbReference>
<dbReference type="AlphaFoldDB" id="A0A6A2VIG4"/>
<keyword evidence="7" id="KW-1185">Reference proteome</keyword>
<evidence type="ECO:0000259" key="5">
    <source>
        <dbReference type="SMART" id="SM00382"/>
    </source>
</evidence>
<dbReference type="Pfam" id="PF00004">
    <property type="entry name" value="AAA"/>
    <property type="match status" value="1"/>
</dbReference>
<sequence length="512" mass="54130">MREPSSASTCANDYGETVDLGLQFSGMNAAGMDTTGMNAPIPGMPTAGRVTAAVPGTPASDNVMLRPLADRMRPKHLDDVIGQDQVLAPGAPLRLMASPTTMQSVVVPGAALLYGPPGTGKTTIAHLIAEESHKRFIELSAVNARVEELRNSLSAAERLKRRGEETVLFIDEIHRYSREEQDILLPAVEKRLVTFVAATTEAPSSTLAPALLSRCIIVHLHQLSVDGLNQIVDRAVASPDGLAGSVTLDPEARKLIVLSSGGDARHALTTLEAAASRAASQVAPGEIAVVTSDDVRSVIDNIPSYSVDDHYDMASALVKSMRGSNPDAAVYWATRMLDAGEDPMFIARRVVVSAAQDVGLAQPQVLQTAVAAAQAVELVGMPDARVPLMEAIIQIAVSPKSDAILNAANAARKDIQDGKLGIVPLHLRNPTDADHRAAGNGMGYINPLEHGGFVAQQYLPMGIEDAEYYKPRNSGVEAKIGPWLEQYRAAMRNASGPADEGETGTAEADAIN</sequence>
<dbReference type="GO" id="GO:0017116">
    <property type="term" value="F:single-stranded DNA helicase activity"/>
    <property type="evidence" value="ECO:0007669"/>
    <property type="project" value="TreeGrafter"/>
</dbReference>
<dbReference type="PANTHER" id="PTHR13779:SF7">
    <property type="entry name" value="ATPASE WRNIP1"/>
    <property type="match status" value="1"/>
</dbReference>
<accession>A0A6A2VIG4</accession>
<organism evidence="6 7">
    <name type="scientific">Bifidobacterium apri</name>
    <dbReference type="NCBI Taxonomy" id="1769423"/>
    <lineage>
        <taxon>Bacteria</taxon>
        <taxon>Bacillati</taxon>
        <taxon>Actinomycetota</taxon>
        <taxon>Actinomycetes</taxon>
        <taxon>Bifidobacteriales</taxon>
        <taxon>Bifidobacteriaceae</taxon>
        <taxon>Bifidobacterium</taxon>
    </lineage>
</organism>
<dbReference type="InterPro" id="IPR003593">
    <property type="entry name" value="AAA+_ATPase"/>
</dbReference>
<keyword evidence="4" id="KW-0175">Coiled coil</keyword>
<dbReference type="InterPro" id="IPR051314">
    <property type="entry name" value="AAA_ATPase_RarA/MGS1/WRNIP1"/>
</dbReference>
<dbReference type="GO" id="GO:0005524">
    <property type="term" value="F:ATP binding"/>
    <property type="evidence" value="ECO:0007669"/>
    <property type="project" value="UniProtKB-KW"/>
</dbReference>
<dbReference type="FunFam" id="1.20.272.10:FF:000001">
    <property type="entry name" value="Putative AAA family ATPase"/>
    <property type="match status" value="1"/>
</dbReference>
<evidence type="ECO:0000256" key="1">
    <source>
        <dbReference type="ARBA" id="ARBA00008959"/>
    </source>
</evidence>
<dbReference type="GO" id="GO:0006261">
    <property type="term" value="P:DNA-templated DNA replication"/>
    <property type="evidence" value="ECO:0007669"/>
    <property type="project" value="TreeGrafter"/>
</dbReference>
<dbReference type="Pfam" id="PF12002">
    <property type="entry name" value="MgsA_C"/>
    <property type="match status" value="1"/>
</dbReference>
<dbReference type="Gene3D" id="1.10.3710.10">
    <property type="entry name" value="DNA polymerase III clamp loader subunits, C-terminal domain"/>
    <property type="match status" value="1"/>
</dbReference>
<dbReference type="Proteomes" id="UP000440041">
    <property type="component" value="Unassembled WGS sequence"/>
</dbReference>
<feature type="domain" description="AAA+ ATPase" evidence="5">
    <location>
        <begin position="107"/>
        <end position="223"/>
    </location>
</feature>
<name>A0A6A2VIG4_9BIFI</name>
<gene>
    <name evidence="6" type="ORF">DSM100238_0492</name>
</gene>
<dbReference type="SUPFAM" id="SSF52540">
    <property type="entry name" value="P-loop containing nucleoside triphosphate hydrolases"/>
    <property type="match status" value="1"/>
</dbReference>
<evidence type="ECO:0000256" key="3">
    <source>
        <dbReference type="ARBA" id="ARBA00022840"/>
    </source>
</evidence>
<dbReference type="InterPro" id="IPR027417">
    <property type="entry name" value="P-loop_NTPase"/>
</dbReference>
<dbReference type="EMBL" id="WBSO01000002">
    <property type="protein sequence ID" value="KAB8300765.1"/>
    <property type="molecule type" value="Genomic_DNA"/>
</dbReference>
<keyword evidence="2" id="KW-0547">Nucleotide-binding</keyword>
<comment type="caution">
    <text evidence="6">The sequence shown here is derived from an EMBL/GenBank/DDBJ whole genome shotgun (WGS) entry which is preliminary data.</text>
</comment>
<dbReference type="Pfam" id="PF16193">
    <property type="entry name" value="AAA_assoc_2"/>
    <property type="match status" value="1"/>
</dbReference>
<reference evidence="6 7" key="1">
    <citation type="submission" date="2019-09" db="EMBL/GenBank/DDBJ databases">
        <title>Characterization of the phylogenetic diversity of two novel species belonging to the genus Bifidobacterium: Bifidobacterium cebidarum sp. nov. and Bifidobacterium leontopitheci sp. nov.</title>
        <authorList>
            <person name="Lugli G.A."/>
            <person name="Duranti S."/>
            <person name="Milani C."/>
            <person name="Turroni F."/>
            <person name="Ventura M."/>
        </authorList>
    </citation>
    <scope>NUCLEOTIDE SEQUENCE [LARGE SCALE GENOMIC DNA]</scope>
    <source>
        <strain evidence="6 7">DSM 100238</strain>
    </source>
</reference>
<dbReference type="Gene3D" id="1.10.8.60">
    <property type="match status" value="1"/>
</dbReference>
<dbReference type="Gene3D" id="3.40.50.300">
    <property type="entry name" value="P-loop containing nucleotide triphosphate hydrolases"/>
    <property type="match status" value="1"/>
</dbReference>
<dbReference type="Gene3D" id="1.20.272.10">
    <property type="match status" value="1"/>
</dbReference>
<comment type="similarity">
    <text evidence="1">Belongs to the AAA ATPase family. RarA/MGS1/WRNIP1 subfamily.</text>
</comment>
<dbReference type="SMART" id="SM00382">
    <property type="entry name" value="AAA"/>
    <property type="match status" value="1"/>
</dbReference>
<dbReference type="GO" id="GO:0000731">
    <property type="term" value="P:DNA synthesis involved in DNA repair"/>
    <property type="evidence" value="ECO:0007669"/>
    <property type="project" value="TreeGrafter"/>
</dbReference>
<dbReference type="GO" id="GO:0016887">
    <property type="term" value="F:ATP hydrolysis activity"/>
    <property type="evidence" value="ECO:0007669"/>
    <property type="project" value="InterPro"/>
</dbReference>
<dbReference type="SUPFAM" id="SSF48019">
    <property type="entry name" value="post-AAA+ oligomerization domain-like"/>
    <property type="match status" value="1"/>
</dbReference>
<evidence type="ECO:0000313" key="6">
    <source>
        <dbReference type="EMBL" id="KAB8300765.1"/>
    </source>
</evidence>
<dbReference type="GO" id="GO:0008047">
    <property type="term" value="F:enzyme activator activity"/>
    <property type="evidence" value="ECO:0007669"/>
    <property type="project" value="TreeGrafter"/>
</dbReference>
<dbReference type="InterPro" id="IPR008921">
    <property type="entry name" value="DNA_pol3_clamp-load_cplx_C"/>
</dbReference>
<dbReference type="GO" id="GO:0003677">
    <property type="term" value="F:DNA binding"/>
    <property type="evidence" value="ECO:0007669"/>
    <property type="project" value="InterPro"/>
</dbReference>
<dbReference type="InterPro" id="IPR021886">
    <property type="entry name" value="MgsA_C"/>
</dbReference>
<dbReference type="CDD" id="cd00009">
    <property type="entry name" value="AAA"/>
    <property type="match status" value="1"/>
</dbReference>
<protein>
    <submittedName>
        <fullName evidence="6">Recombination factor protein RarA</fullName>
    </submittedName>
</protein>
<dbReference type="CDD" id="cd18139">
    <property type="entry name" value="HLD_clamp_RarA"/>
    <property type="match status" value="1"/>
</dbReference>
<evidence type="ECO:0000256" key="4">
    <source>
        <dbReference type="SAM" id="Coils"/>
    </source>
</evidence>
<evidence type="ECO:0000256" key="2">
    <source>
        <dbReference type="ARBA" id="ARBA00022741"/>
    </source>
</evidence>
<evidence type="ECO:0000313" key="7">
    <source>
        <dbReference type="Proteomes" id="UP000440041"/>
    </source>
</evidence>